<dbReference type="InterPro" id="IPR006641">
    <property type="entry name" value="YqgF/RNaseH-like_dom"/>
</dbReference>
<dbReference type="InterPro" id="IPR041692">
    <property type="entry name" value="HHH_9"/>
</dbReference>
<dbReference type="EMBL" id="AE017285">
    <property type="protein sequence ID" value="AAS96719.1"/>
    <property type="molecule type" value="Genomic_DNA"/>
</dbReference>
<dbReference type="SMR" id="Q729V2"/>
<dbReference type="InterPro" id="IPR023323">
    <property type="entry name" value="Tex-like_dom_sf"/>
</dbReference>
<dbReference type="InterPro" id="IPR018974">
    <property type="entry name" value="Tex-like_N"/>
</dbReference>
<dbReference type="PaxDb" id="882-DVU_2246"/>
<dbReference type="Gene3D" id="1.10.150.310">
    <property type="entry name" value="Tex RuvX-like domain-like"/>
    <property type="match status" value="1"/>
</dbReference>
<dbReference type="Pfam" id="PF12836">
    <property type="entry name" value="HHH_3"/>
    <property type="match status" value="1"/>
</dbReference>
<dbReference type="SUPFAM" id="SSF53098">
    <property type="entry name" value="Ribonuclease H-like"/>
    <property type="match status" value="1"/>
</dbReference>
<dbReference type="InterPro" id="IPR023319">
    <property type="entry name" value="Tex-like_HTH_dom_sf"/>
</dbReference>
<dbReference type="STRING" id="882.DVU_2246"/>
<dbReference type="SUPFAM" id="SSF158832">
    <property type="entry name" value="Tex N-terminal region-like"/>
    <property type="match status" value="1"/>
</dbReference>
<dbReference type="PANTHER" id="PTHR10724">
    <property type="entry name" value="30S RIBOSOMAL PROTEIN S1"/>
    <property type="match status" value="1"/>
</dbReference>
<name>Q729V2_NITV2</name>
<keyword evidence="3" id="KW-1185">Reference proteome</keyword>
<dbReference type="InterPro" id="IPR050437">
    <property type="entry name" value="Ribos_protein_bS1-like"/>
</dbReference>
<gene>
    <name evidence="2" type="ordered locus">DVU_2246</name>
</gene>
<dbReference type="InterPro" id="IPR010994">
    <property type="entry name" value="RuvA_2-like"/>
</dbReference>
<dbReference type="InterPro" id="IPR037027">
    <property type="entry name" value="YqgF/RNaseH-like_dom_sf"/>
</dbReference>
<dbReference type="FunFam" id="2.40.50.140:FF:000051">
    <property type="entry name" value="RNA-binding transcriptional accessory protein"/>
    <property type="match status" value="1"/>
</dbReference>
<dbReference type="HOGENOM" id="CLU_009833_0_2_7"/>
<dbReference type="InterPro" id="IPR032639">
    <property type="entry name" value="Tex_YqgF"/>
</dbReference>
<dbReference type="Pfam" id="PF16921">
    <property type="entry name" value="Tex_YqgF"/>
    <property type="match status" value="1"/>
</dbReference>
<organism evidence="2 3">
    <name type="scientific">Nitratidesulfovibrio vulgaris (strain ATCC 29579 / DSM 644 / CCUG 34227 / NCIMB 8303 / VKM B-1760 / Hildenborough)</name>
    <name type="common">Desulfovibrio vulgaris</name>
    <dbReference type="NCBI Taxonomy" id="882"/>
    <lineage>
        <taxon>Bacteria</taxon>
        <taxon>Pseudomonadati</taxon>
        <taxon>Thermodesulfobacteriota</taxon>
        <taxon>Desulfovibrionia</taxon>
        <taxon>Desulfovibrionales</taxon>
        <taxon>Desulfovibrionaceae</taxon>
        <taxon>Nitratidesulfovibrio</taxon>
    </lineage>
</organism>
<dbReference type="KEGG" id="dvu:DVU_2246"/>
<dbReference type="FunFam" id="1.10.10.650:FF:000001">
    <property type="entry name" value="S1 RNA-binding domain 1"/>
    <property type="match status" value="1"/>
</dbReference>
<dbReference type="Gene3D" id="2.40.50.140">
    <property type="entry name" value="Nucleic acid-binding proteins"/>
    <property type="match status" value="1"/>
</dbReference>
<evidence type="ECO:0000259" key="1">
    <source>
        <dbReference type="PROSITE" id="PS50126"/>
    </source>
</evidence>
<dbReference type="Gene3D" id="3.30.420.140">
    <property type="entry name" value="YqgF/RNase H-like domain"/>
    <property type="match status" value="1"/>
</dbReference>
<dbReference type="SMART" id="SM00316">
    <property type="entry name" value="S1"/>
    <property type="match status" value="1"/>
</dbReference>
<dbReference type="FunFam" id="3.30.420.140:FF:000001">
    <property type="entry name" value="RNA-binding transcriptional accessory protein"/>
    <property type="match status" value="1"/>
</dbReference>
<dbReference type="SMART" id="SM00732">
    <property type="entry name" value="YqgFc"/>
    <property type="match status" value="1"/>
</dbReference>
<dbReference type="Pfam" id="PF09371">
    <property type="entry name" value="Tex_N"/>
    <property type="match status" value="1"/>
</dbReference>
<dbReference type="EnsemblBacteria" id="AAS96719">
    <property type="protein sequence ID" value="AAS96719"/>
    <property type="gene ID" value="DVU_2246"/>
</dbReference>
<dbReference type="InterPro" id="IPR003029">
    <property type="entry name" value="S1_domain"/>
</dbReference>
<proteinExistence type="predicted"/>
<dbReference type="Gene3D" id="1.10.10.650">
    <property type="entry name" value="RuvA domain 2-like"/>
    <property type="match status" value="1"/>
</dbReference>
<dbReference type="InterPro" id="IPR044146">
    <property type="entry name" value="S1_Tex"/>
</dbReference>
<dbReference type="InterPro" id="IPR012340">
    <property type="entry name" value="NA-bd_OB-fold"/>
</dbReference>
<dbReference type="GO" id="GO:0006139">
    <property type="term" value="P:nucleobase-containing compound metabolic process"/>
    <property type="evidence" value="ECO:0007669"/>
    <property type="project" value="InterPro"/>
</dbReference>
<dbReference type="Pfam" id="PF00575">
    <property type="entry name" value="S1"/>
    <property type="match status" value="1"/>
</dbReference>
<dbReference type="SUPFAM" id="SSF47781">
    <property type="entry name" value="RuvA domain 2-like"/>
    <property type="match status" value="2"/>
</dbReference>
<dbReference type="PANTHER" id="PTHR10724:SF10">
    <property type="entry name" value="S1 RNA-BINDING DOMAIN-CONTAINING PROTEIN 1"/>
    <property type="match status" value="1"/>
</dbReference>
<dbReference type="AlphaFoldDB" id="Q729V2"/>
<dbReference type="PATRIC" id="fig|882.5.peg.2042"/>
<dbReference type="CDD" id="cd05685">
    <property type="entry name" value="S1_Tex"/>
    <property type="match status" value="1"/>
</dbReference>
<dbReference type="GO" id="GO:0005737">
    <property type="term" value="C:cytoplasm"/>
    <property type="evidence" value="ECO:0007669"/>
    <property type="project" value="UniProtKB-ARBA"/>
</dbReference>
<reference evidence="2 3" key="1">
    <citation type="journal article" date="2004" name="Nat. Biotechnol.">
        <title>The genome sequence of the anaerobic, sulfate-reducing bacterium Desulfovibrio vulgaris Hildenborough.</title>
        <authorList>
            <person name="Heidelberg J.F."/>
            <person name="Seshadri R."/>
            <person name="Haveman S.A."/>
            <person name="Hemme C.L."/>
            <person name="Paulsen I.T."/>
            <person name="Kolonay J.F."/>
            <person name="Eisen J.A."/>
            <person name="Ward N."/>
            <person name="Methe B."/>
            <person name="Brinkac L.M."/>
            <person name="Daugherty S.C."/>
            <person name="Deboy R.T."/>
            <person name="Dodson R.J."/>
            <person name="Durkin A.S."/>
            <person name="Madupu R."/>
            <person name="Nelson W.C."/>
            <person name="Sullivan S.A."/>
            <person name="Fouts D."/>
            <person name="Haft D.H."/>
            <person name="Selengut J."/>
            <person name="Peterson J.D."/>
            <person name="Davidsen T.M."/>
            <person name="Zafar N."/>
            <person name="Zhou L."/>
            <person name="Radune D."/>
            <person name="Dimitrov G."/>
            <person name="Hance M."/>
            <person name="Tran K."/>
            <person name="Khouri H."/>
            <person name="Gill J."/>
            <person name="Utterback T.R."/>
            <person name="Feldblyum T.V."/>
            <person name="Wall J.D."/>
            <person name="Voordouw G."/>
            <person name="Fraser C.M."/>
        </authorList>
    </citation>
    <scope>NUCLEOTIDE SEQUENCE [LARGE SCALE GENOMIC DNA]</scope>
    <source>
        <strain evidence="3">ATCC 29579 / DSM 644 / NCIMB 8303 / VKM B-1760 / Hildenborough</strain>
    </source>
</reference>
<dbReference type="InterPro" id="IPR055179">
    <property type="entry name" value="Tex-like_central_region"/>
</dbReference>
<dbReference type="Gene3D" id="1.10.3500.10">
    <property type="entry name" value="Tex N-terminal region-like"/>
    <property type="match status" value="1"/>
</dbReference>
<protein>
    <submittedName>
        <fullName evidence="2">S1 RNA binding domain protein</fullName>
    </submittedName>
</protein>
<accession>Q729V2</accession>
<sequence>MTETIPHDSVAHRLAADLGITTAQASAALKLFDEGGTIPFVARYRKEATGGLDEVALTALRDGCERLRTLDKRRDAIIASMTEREQLTPDLAKALHAATTLTALEDIYLPFRPKRVTRAAKARERGLAPLAERLLEQRGAQAGQLAAPFVDEAKGVPDTAAALAGARDIIAETVSEDRATRATLRDIFVRRATLRSKVARGKEEQAATYRDHFDRSEHAAAAPAHRLLAMFRGEREELLDVRVRPDDDIAVGALHRRWLKGRASSAGTDAAEVATALTDAWNRLLAPSLENEFRTALRERAEAEAIAVFAANLRELLLAPPMGPRRTLALDPGWRTGAKLVCLDAQGALLHHEVIHPLTGGDRATRAAATLRELCTRHGIEAVAVGNGTAGRETEAFVKSAGLPPHVTVALVDERGASVYSASEVARAEFPDHDVTVRGAISIGRRLMDPLAELVKVDPRSLGVGQYQHDVDQNALRRALEEVVASCVNAVGVDVNTASPELLAYVSGIGPALAKGIVALRAVNGPFRTRRDLLKVPRLGPKAFEQAAGFLRVHGGPEPLDASAVHPESYAVVRRMAEDTGCSVPDLMRDATRREALRLERYVDDRVGLPTLRDIMSELARPGRDPRPAFEVFAFAEGVNKVDDVQPGMELPGIVTNVTKFGAFVDIGVHRDGLVHVSQLADRFVRDPAEVVAPGRKVRVRVLDVDRQRERINLTLKGVPQQD</sequence>
<dbReference type="Pfam" id="PF22706">
    <property type="entry name" value="Tex_central_region"/>
    <property type="match status" value="1"/>
</dbReference>
<dbReference type="PROSITE" id="PS50126">
    <property type="entry name" value="S1"/>
    <property type="match status" value="1"/>
</dbReference>
<dbReference type="eggNOG" id="COG2183">
    <property type="taxonomic scope" value="Bacteria"/>
</dbReference>
<dbReference type="GO" id="GO:0003729">
    <property type="term" value="F:mRNA binding"/>
    <property type="evidence" value="ECO:0007669"/>
    <property type="project" value="UniProtKB-ARBA"/>
</dbReference>
<dbReference type="GO" id="GO:0003735">
    <property type="term" value="F:structural constituent of ribosome"/>
    <property type="evidence" value="ECO:0007669"/>
    <property type="project" value="TreeGrafter"/>
</dbReference>
<dbReference type="SUPFAM" id="SSF50249">
    <property type="entry name" value="Nucleic acid-binding proteins"/>
    <property type="match status" value="1"/>
</dbReference>
<dbReference type="PhylomeDB" id="Q729V2"/>
<feature type="domain" description="S1 motif" evidence="1">
    <location>
        <begin position="648"/>
        <end position="717"/>
    </location>
</feature>
<dbReference type="Pfam" id="PF17674">
    <property type="entry name" value="HHH_9"/>
    <property type="match status" value="1"/>
</dbReference>
<evidence type="ECO:0000313" key="3">
    <source>
        <dbReference type="Proteomes" id="UP000002194"/>
    </source>
</evidence>
<dbReference type="RefSeq" id="WP_010939521.1">
    <property type="nucleotide sequence ID" value="NC_002937.3"/>
</dbReference>
<dbReference type="GO" id="GO:0006412">
    <property type="term" value="P:translation"/>
    <property type="evidence" value="ECO:0007669"/>
    <property type="project" value="TreeGrafter"/>
</dbReference>
<dbReference type="OrthoDB" id="9804714at2"/>
<dbReference type="InterPro" id="IPR012337">
    <property type="entry name" value="RNaseH-like_sf"/>
</dbReference>
<dbReference type="Proteomes" id="UP000002194">
    <property type="component" value="Chromosome"/>
</dbReference>
<evidence type="ECO:0000313" key="2">
    <source>
        <dbReference type="EMBL" id="AAS96719.1"/>
    </source>
</evidence>